<evidence type="ECO:0000313" key="2">
    <source>
        <dbReference type="Proteomes" id="UP000808349"/>
    </source>
</evidence>
<dbReference type="AlphaFoldDB" id="A0A9D7S8X1"/>
<dbReference type="Proteomes" id="UP000808349">
    <property type="component" value="Unassembled WGS sequence"/>
</dbReference>
<proteinExistence type="predicted"/>
<name>A0A9D7S8X1_9BACT</name>
<organism evidence="1 2">
    <name type="scientific">Candidatus Defluviibacterium haderslevense</name>
    <dbReference type="NCBI Taxonomy" id="2981993"/>
    <lineage>
        <taxon>Bacteria</taxon>
        <taxon>Pseudomonadati</taxon>
        <taxon>Bacteroidota</taxon>
        <taxon>Saprospiria</taxon>
        <taxon>Saprospirales</taxon>
        <taxon>Saprospiraceae</taxon>
        <taxon>Candidatus Defluviibacterium</taxon>
    </lineage>
</organism>
<dbReference type="NCBIfam" id="TIGR03519">
    <property type="entry name" value="T9SS_PorP_fam"/>
    <property type="match status" value="1"/>
</dbReference>
<dbReference type="InterPro" id="IPR019861">
    <property type="entry name" value="PorP/SprF_Bacteroidetes"/>
</dbReference>
<gene>
    <name evidence="1" type="ORF">IPO85_10450</name>
</gene>
<comment type="caution">
    <text evidence="1">The sequence shown here is derived from an EMBL/GenBank/DDBJ whole genome shotgun (WGS) entry which is preliminary data.</text>
</comment>
<accession>A0A9D7S8X1</accession>
<protein>
    <submittedName>
        <fullName evidence="1">PorP/SprF family type IX secretion system membrane protein</fullName>
    </submittedName>
</protein>
<dbReference type="EMBL" id="JADKFW010000005">
    <property type="protein sequence ID" value="MBK9717918.1"/>
    <property type="molecule type" value="Genomic_DNA"/>
</dbReference>
<reference evidence="1 2" key="1">
    <citation type="submission" date="2020-10" db="EMBL/GenBank/DDBJ databases">
        <title>Connecting structure to function with the recovery of over 1000 high-quality activated sludge metagenome-assembled genomes encoding full-length rRNA genes using long-read sequencing.</title>
        <authorList>
            <person name="Singleton C.M."/>
            <person name="Petriglieri F."/>
            <person name="Kristensen J.M."/>
            <person name="Kirkegaard R.H."/>
            <person name="Michaelsen T.Y."/>
            <person name="Andersen M.H."/>
            <person name="Karst S.M."/>
            <person name="Dueholm M.S."/>
            <person name="Nielsen P.H."/>
            <person name="Albertsen M."/>
        </authorList>
    </citation>
    <scope>NUCLEOTIDE SEQUENCE [LARGE SCALE GENOMIC DNA]</scope>
    <source>
        <strain evidence="1">Ribe_18-Q3-R11-54_BAT3C.373</strain>
    </source>
</reference>
<evidence type="ECO:0000313" key="1">
    <source>
        <dbReference type="EMBL" id="MBK9717918.1"/>
    </source>
</evidence>
<sequence length="342" mass="38508">MINQIRSILACCIAYLFLFDTTNGQDIHHSQFYTSPLNVNPALTGVFNGDWRAAGNFRSQWFVDDLVQYMTFTGSFDKRFYPKKWTTKGMWNGGVLFNYDQAGDSKLSLGHLGVSVSYAYPINVNNILSIGGLIGLSQRKFDQEKLTWDSQWSGTGFDPSRTTNENFDNTSNTFADLSAGINYRWQKSRRTKVDLGVAAYHLNRPDQKFFNQSDASKLPIRLNINLTPSIKLSSKFDLLLHGQYQNQKPYQETVIGGYGKFYLSTQRGKEVALLLGIADRLGDALIPKIAVEYNSWYAGVSFDINTSSFKEATNGRGGPEFSLIYTFAKSRPLSQLKACPIF</sequence>
<dbReference type="Pfam" id="PF11751">
    <property type="entry name" value="PorP_SprF"/>
    <property type="match status" value="1"/>
</dbReference>